<accession>A0A3B0SR85</accession>
<name>A0A3B0SR85_9ZZZZ</name>
<organism evidence="2">
    <name type="scientific">hydrothermal vent metagenome</name>
    <dbReference type="NCBI Taxonomy" id="652676"/>
    <lineage>
        <taxon>unclassified sequences</taxon>
        <taxon>metagenomes</taxon>
        <taxon>ecological metagenomes</taxon>
    </lineage>
</organism>
<dbReference type="Gene3D" id="3.10.450.50">
    <property type="match status" value="1"/>
</dbReference>
<gene>
    <name evidence="2" type="ORF">MNBD_ALPHA07-1808</name>
</gene>
<feature type="domain" description="DUF4440" evidence="1">
    <location>
        <begin position="13"/>
        <end position="114"/>
    </location>
</feature>
<dbReference type="InterPro" id="IPR027843">
    <property type="entry name" value="DUF4440"/>
</dbReference>
<dbReference type="SUPFAM" id="SSF54427">
    <property type="entry name" value="NTF2-like"/>
    <property type="match status" value="1"/>
</dbReference>
<sequence length="129" mass="14148">MAHIVSSELSGLVEHETKVWQALVTGNAQADCDLLLPQFTGVYPSGITGRAGHVEQVKDGPGIKAYRLSEIRAFAVGKTHAMLCYHADYCRAGALDEEAMYVSSLWQREGQGWRNLFSQDTPVEKPPAD</sequence>
<reference evidence="2" key="1">
    <citation type="submission" date="2018-06" db="EMBL/GenBank/DDBJ databases">
        <authorList>
            <person name="Zhirakovskaya E."/>
        </authorList>
    </citation>
    <scope>NUCLEOTIDE SEQUENCE</scope>
</reference>
<dbReference type="InterPro" id="IPR032710">
    <property type="entry name" value="NTF2-like_dom_sf"/>
</dbReference>
<dbReference type="AlphaFoldDB" id="A0A3B0SR85"/>
<dbReference type="Pfam" id="PF14534">
    <property type="entry name" value="DUF4440"/>
    <property type="match status" value="1"/>
</dbReference>
<proteinExistence type="predicted"/>
<evidence type="ECO:0000313" key="2">
    <source>
        <dbReference type="EMBL" id="VAW03527.1"/>
    </source>
</evidence>
<evidence type="ECO:0000259" key="1">
    <source>
        <dbReference type="Pfam" id="PF14534"/>
    </source>
</evidence>
<protein>
    <recommendedName>
        <fullName evidence="1">DUF4440 domain-containing protein</fullName>
    </recommendedName>
</protein>
<dbReference type="EMBL" id="UOEG01000262">
    <property type="protein sequence ID" value="VAW03527.1"/>
    <property type="molecule type" value="Genomic_DNA"/>
</dbReference>